<evidence type="ECO:0000259" key="2">
    <source>
        <dbReference type="Pfam" id="PF08550"/>
    </source>
</evidence>
<feature type="compositionally biased region" description="Polar residues" evidence="1">
    <location>
        <begin position="1"/>
        <end position="14"/>
    </location>
</feature>
<keyword evidence="4" id="KW-1185">Reference proteome</keyword>
<gene>
    <name evidence="3" type="ORF">J3Q64DRAFT_1737014</name>
</gene>
<feature type="compositionally biased region" description="Acidic residues" evidence="1">
    <location>
        <begin position="52"/>
        <end position="63"/>
    </location>
</feature>
<proteinExistence type="predicted"/>
<sequence length="173" mass="19082">MSHSFGSSRNSFRPTEQHMEREGSFSASPSSAAAALLSDSLFPPRKPKGMVEDDEDDEDDEESDSRPKEDPLATQVWRLYTKAKDNLPNGSRLENLTWRMMAMTLKKKAERTAQAQADSTDSPPPPDDTTALLSSSAPLYGQQMLGYPKHDPNVLVYGSARASSLVSLFVIFL</sequence>
<feature type="region of interest" description="Disordered" evidence="1">
    <location>
        <begin position="1"/>
        <end position="75"/>
    </location>
</feature>
<evidence type="ECO:0000313" key="4">
    <source>
        <dbReference type="Proteomes" id="UP001448207"/>
    </source>
</evidence>
<name>A0ABR3B0T2_PHYBL</name>
<dbReference type="Pfam" id="PF08550">
    <property type="entry name" value="GATA_AreA"/>
    <property type="match status" value="1"/>
</dbReference>
<dbReference type="InterPro" id="IPR013860">
    <property type="entry name" value="AreA_GATA"/>
</dbReference>
<feature type="compositionally biased region" description="Low complexity" evidence="1">
    <location>
        <begin position="24"/>
        <end position="43"/>
    </location>
</feature>
<feature type="region of interest" description="Disordered" evidence="1">
    <location>
        <begin position="107"/>
        <end position="133"/>
    </location>
</feature>
<organism evidence="3 4">
    <name type="scientific">Phycomyces blakesleeanus</name>
    <dbReference type="NCBI Taxonomy" id="4837"/>
    <lineage>
        <taxon>Eukaryota</taxon>
        <taxon>Fungi</taxon>
        <taxon>Fungi incertae sedis</taxon>
        <taxon>Mucoromycota</taxon>
        <taxon>Mucoromycotina</taxon>
        <taxon>Mucoromycetes</taxon>
        <taxon>Mucorales</taxon>
        <taxon>Phycomycetaceae</taxon>
        <taxon>Phycomyces</taxon>
    </lineage>
</organism>
<protein>
    <recommendedName>
        <fullName evidence="2">Nitrogen regulatory protein areA GATA-like domain-containing protein</fullName>
    </recommendedName>
</protein>
<evidence type="ECO:0000313" key="3">
    <source>
        <dbReference type="EMBL" id="KAL0087355.1"/>
    </source>
</evidence>
<dbReference type="EMBL" id="JBCLYO010000007">
    <property type="protein sequence ID" value="KAL0087355.1"/>
    <property type="molecule type" value="Genomic_DNA"/>
</dbReference>
<accession>A0ABR3B0T2</accession>
<feature type="domain" description="Nitrogen regulatory protein areA GATA-like" evidence="2">
    <location>
        <begin position="76"/>
        <end position="103"/>
    </location>
</feature>
<reference evidence="3 4" key="1">
    <citation type="submission" date="2024-04" db="EMBL/GenBank/DDBJ databases">
        <title>Symmetric and asymmetric DNA N6-adenine methylation regulates different biological responses in Mucorales.</title>
        <authorList>
            <consortium name="Lawrence Berkeley National Laboratory"/>
            <person name="Lax C."/>
            <person name="Mondo S.J."/>
            <person name="Osorio-Concepcion M."/>
            <person name="Muszewska A."/>
            <person name="Corrochano-Luque M."/>
            <person name="Gutierrez G."/>
            <person name="Riley R."/>
            <person name="Lipzen A."/>
            <person name="Guo J."/>
            <person name="Hundley H."/>
            <person name="Amirebrahimi M."/>
            <person name="Ng V."/>
            <person name="Lorenzo-Gutierrez D."/>
            <person name="Binder U."/>
            <person name="Yang J."/>
            <person name="Song Y."/>
            <person name="Canovas D."/>
            <person name="Navarro E."/>
            <person name="Freitag M."/>
            <person name="Gabaldon T."/>
            <person name="Grigoriev I.V."/>
            <person name="Corrochano L.M."/>
            <person name="Nicolas F.E."/>
            <person name="Garre V."/>
        </authorList>
    </citation>
    <scope>NUCLEOTIDE SEQUENCE [LARGE SCALE GENOMIC DNA]</scope>
    <source>
        <strain evidence="3 4">L51</strain>
    </source>
</reference>
<evidence type="ECO:0000256" key="1">
    <source>
        <dbReference type="SAM" id="MobiDB-lite"/>
    </source>
</evidence>
<dbReference type="Proteomes" id="UP001448207">
    <property type="component" value="Unassembled WGS sequence"/>
</dbReference>
<comment type="caution">
    <text evidence="3">The sequence shown here is derived from an EMBL/GenBank/DDBJ whole genome shotgun (WGS) entry which is preliminary data.</text>
</comment>